<protein>
    <submittedName>
        <fullName evidence="1">Uncharacterized protein</fullName>
    </submittedName>
</protein>
<feature type="non-terminal residue" evidence="1">
    <location>
        <position position="1"/>
    </location>
</feature>
<dbReference type="EMBL" id="AZMM01007423">
    <property type="protein sequence ID" value="ETJ38471.1"/>
    <property type="molecule type" value="Genomic_DNA"/>
</dbReference>
<name>W1Y7X1_9ZZZZ</name>
<organism evidence="1">
    <name type="scientific">human gut metagenome</name>
    <dbReference type="NCBI Taxonomy" id="408170"/>
    <lineage>
        <taxon>unclassified sequences</taxon>
        <taxon>metagenomes</taxon>
        <taxon>organismal metagenomes</taxon>
    </lineage>
</organism>
<gene>
    <name evidence="1" type="ORF">Q604_UNBC07423G0002</name>
</gene>
<reference evidence="1" key="1">
    <citation type="submission" date="2013-12" db="EMBL/GenBank/DDBJ databases">
        <title>A Varibaculum cambriense genome reconstructed from a premature infant gut community with otherwise low bacterial novelty that shifts toward anaerobic metabolism during the third week of life.</title>
        <authorList>
            <person name="Brown C.T."/>
            <person name="Sharon I."/>
            <person name="Thomas B.C."/>
            <person name="Castelle C.J."/>
            <person name="Morowitz M.J."/>
            <person name="Banfield J.F."/>
        </authorList>
    </citation>
    <scope>NUCLEOTIDE SEQUENCE</scope>
</reference>
<comment type="caution">
    <text evidence="1">The sequence shown here is derived from an EMBL/GenBank/DDBJ whole genome shotgun (WGS) entry which is preliminary data.</text>
</comment>
<accession>W1Y7X1</accession>
<evidence type="ECO:0000313" key="1">
    <source>
        <dbReference type="EMBL" id="ETJ38471.1"/>
    </source>
</evidence>
<dbReference type="AlphaFoldDB" id="W1Y7X1"/>
<dbReference type="Gene3D" id="3.40.50.150">
    <property type="entry name" value="Vaccinia Virus protein VP39"/>
    <property type="match status" value="1"/>
</dbReference>
<sequence>RELYTEMGDVYRQLPSWSKYILTSDLDFETSFGEKATKRRKLYNGAMRVDYFQYWGKRAK</sequence>
<dbReference type="InterPro" id="IPR029063">
    <property type="entry name" value="SAM-dependent_MTases_sf"/>
</dbReference>
<proteinExistence type="predicted"/>